<dbReference type="Proteomes" id="UP000805649">
    <property type="component" value="Unassembled WGS sequence"/>
</dbReference>
<sequence>MAATASAPPALSPGQATLDHDDSNISSPLSDVEDKDGGESLDGMQLDPPQTHHDDALDSDSNLSEANDTEAETERLYDTPQAQRHKDVVVNQFNDGQIFERTPSKLQKTFSVDGDDDSLSDRDDVSMLSSRGDEASPSKPKKSTEPTSADGNSESIDTKKRKRSPIAESSEPGQPSRKRTGSVVPHEQEQHKNNVEMQEDDAPSTNSHSGDHSATDDNVLELPPNKRGPSRDTHSPVKDSQITKKITRNGSKRKGNVTEIQDHEGHDGDARDDSRGDEDTRAHDDDQAEQEGDDDAETTHDEELEKKRAAVEEWTDLEEKFVLFRERLYKDRLERLEQEEHSLQAEPPSHPEYLNMKQCLDERLEKKLRHINKEYELSVEALERLAVARRAQIWDQFYQGAREKRSRMLEDLNKEWYETQNARRSAHSVPDYGLLFPTNPIQRTRNAVAYNSEVSFLAGLAKHEGFPAVPAMRGANLLEIEDDLEAIKRNSRPRQRSIMQPLEDYQAVAFGGTLGPAGEQFIKDTPWANPNHFSHKINPTPAAPGARVNSPLQGSKASAAGLSQPSPALSNGHSAPQTSPHANLFPSASPEMVRIANVLTQSAQMKRVGSRASKAAKDSTPKQEPVTAMAS</sequence>
<dbReference type="EMBL" id="VUJX02000005">
    <property type="protein sequence ID" value="KAL0936428.1"/>
    <property type="molecule type" value="Genomic_DNA"/>
</dbReference>
<evidence type="ECO:0000313" key="2">
    <source>
        <dbReference type="Proteomes" id="UP000805649"/>
    </source>
</evidence>
<proteinExistence type="predicted"/>
<evidence type="ECO:0000313" key="1">
    <source>
        <dbReference type="EMBL" id="KAL0936428.1"/>
    </source>
</evidence>
<organism evidence="1 2">
    <name type="scientific">Colletotrichum truncatum</name>
    <name type="common">Anthracnose fungus</name>
    <name type="synonym">Colletotrichum capsici</name>
    <dbReference type="NCBI Taxonomy" id="5467"/>
    <lineage>
        <taxon>Eukaryota</taxon>
        <taxon>Fungi</taxon>
        <taxon>Dikarya</taxon>
        <taxon>Ascomycota</taxon>
        <taxon>Pezizomycotina</taxon>
        <taxon>Sordariomycetes</taxon>
        <taxon>Hypocreomycetidae</taxon>
        <taxon>Glomerellales</taxon>
        <taxon>Glomerellaceae</taxon>
        <taxon>Colletotrichum</taxon>
        <taxon>Colletotrichum truncatum species complex</taxon>
    </lineage>
</organism>
<gene>
    <name evidence="1" type="ORF">CTRU02_208643</name>
</gene>
<name>A0ACC3YWV8_COLTU</name>
<accession>A0ACC3YWV8</accession>
<keyword evidence="2" id="KW-1185">Reference proteome</keyword>
<reference evidence="1 2" key="1">
    <citation type="journal article" date="2020" name="Phytopathology">
        <title>Genome Sequence Resources of Colletotrichum truncatum, C. plurivorum, C. musicola, and C. sojae: Four Species Pathogenic to Soybean (Glycine max).</title>
        <authorList>
            <person name="Rogerio F."/>
            <person name="Boufleur T.R."/>
            <person name="Ciampi-Guillardi M."/>
            <person name="Sukno S.A."/>
            <person name="Thon M.R."/>
            <person name="Massola Junior N.S."/>
            <person name="Baroncelli R."/>
        </authorList>
    </citation>
    <scope>NUCLEOTIDE SEQUENCE [LARGE SCALE GENOMIC DNA]</scope>
    <source>
        <strain evidence="1 2">CMES1059</strain>
    </source>
</reference>
<comment type="caution">
    <text evidence="1">The sequence shown here is derived from an EMBL/GenBank/DDBJ whole genome shotgun (WGS) entry which is preliminary data.</text>
</comment>
<protein>
    <submittedName>
        <fullName evidence="1">Transcriptional regulatory protein dep1</fullName>
    </submittedName>
</protein>